<reference evidence="2" key="2">
    <citation type="journal article" date="2015" name="Data Brief">
        <title>Shoot transcriptome of the giant reed, Arundo donax.</title>
        <authorList>
            <person name="Barrero R.A."/>
            <person name="Guerrero F.D."/>
            <person name="Moolhuijzen P."/>
            <person name="Goolsby J.A."/>
            <person name="Tidwell J."/>
            <person name="Bellgard S.E."/>
            <person name="Bellgard M.I."/>
        </authorList>
    </citation>
    <scope>NUCLEOTIDE SEQUENCE</scope>
    <source>
        <tissue evidence="2">Shoot tissue taken approximately 20 cm above the soil surface</tissue>
    </source>
</reference>
<evidence type="ECO:0000256" key="1">
    <source>
        <dbReference type="SAM" id="MobiDB-lite"/>
    </source>
</evidence>
<accession>A0A0A8XUS6</accession>
<proteinExistence type="predicted"/>
<evidence type="ECO:0000313" key="2">
    <source>
        <dbReference type="EMBL" id="JAD16508.1"/>
    </source>
</evidence>
<feature type="compositionally biased region" description="Basic and acidic residues" evidence="1">
    <location>
        <begin position="625"/>
        <end position="653"/>
    </location>
</feature>
<dbReference type="AlphaFoldDB" id="A0A0A8XUS6"/>
<feature type="region of interest" description="Disordered" evidence="1">
    <location>
        <begin position="607"/>
        <end position="670"/>
    </location>
</feature>
<name>A0A0A8XUS6_ARUDO</name>
<reference evidence="2" key="1">
    <citation type="submission" date="2014-09" db="EMBL/GenBank/DDBJ databases">
        <authorList>
            <person name="Magalhaes I.L.F."/>
            <person name="Oliveira U."/>
            <person name="Santos F.R."/>
            <person name="Vidigal T.H.D.A."/>
            <person name="Brescovit A.D."/>
            <person name="Santos A.J."/>
        </authorList>
    </citation>
    <scope>NUCLEOTIDE SEQUENCE</scope>
    <source>
        <tissue evidence="2">Shoot tissue taken approximately 20 cm above the soil surface</tissue>
    </source>
</reference>
<evidence type="ECO:0008006" key="3">
    <source>
        <dbReference type="Google" id="ProtNLM"/>
    </source>
</evidence>
<dbReference type="PANTHER" id="PTHR46087">
    <property type="entry name" value="PUTATIVE, EXPRESSED-RELATED"/>
    <property type="match status" value="1"/>
</dbReference>
<dbReference type="PANTHER" id="PTHR46087:SF1">
    <property type="entry name" value="ARM REPEAT SUPERFAMILY PROTEIN"/>
    <property type="match status" value="1"/>
</dbReference>
<dbReference type="InterPro" id="IPR055296">
    <property type="entry name" value="SRL2-like"/>
</dbReference>
<protein>
    <recommendedName>
        <fullName evidence="3">ARM repeat superfamily protein</fullName>
    </recommendedName>
</protein>
<sequence length="670" mass="73869">MQKLMDKSGQNGHLLLSFTIKHIDHKSVAKKPVKQISILKVASHLASHAKLKASVTIASAISDLIKHLRKCMHSAIEASNAHADVDKSNSALHVALEECLVQLTEKVGDVGPILDMVGVMLENLSHSATVARTTISSVYRTAQIAASVYKSSYNQKAFPEALFHQLLLAMMHPDNKTRIGSHRVLSTIVAPSLLCPWSAMSFPIPVKGGDSQSLLLLALSAFSSETIIDEMQTKNRIQESLQINEKSEAIVGAENGYAHAEPNTKQCSGSLRLNACHLTAFKDENLKFMKLNNNQIDLLLSSIWSQAFLEDNLPANFEAMVHTYNIALLCSKSKSSSHVALVRCFQLALSLRRKSLSQENDLQPSRKRCLYTMASAMLIFSAEVANLPQIIPLVKAAAPEKMVDPHLCLMDDCLCVNTAAQSSNDEMCYGSEEDESDAHAFLSAINKDGMELVEIVMSHFKEKFENLPEKFNGIEEQLLQEFSLDDSFPLGAPLFMETPHSCSMYAEKDDHCFDEDIVPSELDDDDIIFEHSGSQSDRKTSGSMASSDVLTVSQLIESVHETARQVANVPVSANPIPYDQMKSQCEALVMEKQQKMSVLLSFKHSRSGSHVSTGVDGLETNESSLRSEPELQSTRKERMRRNDSASSDSDHSFRLPPASPYDKFLKAAGR</sequence>
<organism evidence="2">
    <name type="scientific">Arundo donax</name>
    <name type="common">Giant reed</name>
    <name type="synonym">Donax arundinaceus</name>
    <dbReference type="NCBI Taxonomy" id="35708"/>
    <lineage>
        <taxon>Eukaryota</taxon>
        <taxon>Viridiplantae</taxon>
        <taxon>Streptophyta</taxon>
        <taxon>Embryophyta</taxon>
        <taxon>Tracheophyta</taxon>
        <taxon>Spermatophyta</taxon>
        <taxon>Magnoliopsida</taxon>
        <taxon>Liliopsida</taxon>
        <taxon>Poales</taxon>
        <taxon>Poaceae</taxon>
        <taxon>PACMAD clade</taxon>
        <taxon>Arundinoideae</taxon>
        <taxon>Arundineae</taxon>
        <taxon>Arundo</taxon>
    </lineage>
</organism>
<dbReference type="EMBL" id="GBRH01281387">
    <property type="protein sequence ID" value="JAD16508.1"/>
    <property type="molecule type" value="Transcribed_RNA"/>
</dbReference>